<dbReference type="AlphaFoldDB" id="A0A975BFQ8"/>
<gene>
    <name evidence="1" type="ORF">dnm_005280</name>
</gene>
<accession>A0A975BFQ8</accession>
<dbReference type="Proteomes" id="UP000663722">
    <property type="component" value="Chromosome"/>
</dbReference>
<dbReference type="KEGG" id="dmm:dnm_005280"/>
<proteinExistence type="predicted"/>
<reference evidence="1" key="1">
    <citation type="journal article" date="2021" name="Microb. Physiol.">
        <title>Proteogenomic Insights into the Physiology of Marine, Sulfate-Reducing, Filamentous Desulfonema limicola and Desulfonema magnum.</title>
        <authorList>
            <person name="Schnaars V."/>
            <person name="Wohlbrand L."/>
            <person name="Scheve S."/>
            <person name="Hinrichs C."/>
            <person name="Reinhardt R."/>
            <person name="Rabus R."/>
        </authorList>
    </citation>
    <scope>NUCLEOTIDE SEQUENCE</scope>
    <source>
        <strain evidence="1">4be13</strain>
    </source>
</reference>
<protein>
    <submittedName>
        <fullName evidence="1">Uncharacterized protein</fullName>
    </submittedName>
</protein>
<keyword evidence="2" id="KW-1185">Reference proteome</keyword>
<evidence type="ECO:0000313" key="1">
    <source>
        <dbReference type="EMBL" id="QTA84531.1"/>
    </source>
</evidence>
<sequence>MNIEYSLNFFLIAYRVKEHFLDFYFVHIHLLNPTLDYAETSGIYI</sequence>
<dbReference type="EMBL" id="CP061800">
    <property type="protein sequence ID" value="QTA84531.1"/>
    <property type="molecule type" value="Genomic_DNA"/>
</dbReference>
<evidence type="ECO:0000313" key="2">
    <source>
        <dbReference type="Proteomes" id="UP000663722"/>
    </source>
</evidence>
<name>A0A975BFQ8_9BACT</name>
<organism evidence="1 2">
    <name type="scientific">Desulfonema magnum</name>
    <dbReference type="NCBI Taxonomy" id="45655"/>
    <lineage>
        <taxon>Bacteria</taxon>
        <taxon>Pseudomonadati</taxon>
        <taxon>Thermodesulfobacteriota</taxon>
        <taxon>Desulfobacteria</taxon>
        <taxon>Desulfobacterales</taxon>
        <taxon>Desulfococcaceae</taxon>
        <taxon>Desulfonema</taxon>
    </lineage>
</organism>